<gene>
    <name evidence="2" type="ORF">GSTENG00002960001</name>
</gene>
<organism evidence="2">
    <name type="scientific">Tetraodon nigroviridis</name>
    <name type="common">Spotted green pufferfish</name>
    <name type="synonym">Chelonodon nigroviridis</name>
    <dbReference type="NCBI Taxonomy" id="99883"/>
    <lineage>
        <taxon>Eukaryota</taxon>
        <taxon>Metazoa</taxon>
        <taxon>Chordata</taxon>
        <taxon>Craniata</taxon>
        <taxon>Vertebrata</taxon>
        <taxon>Euteleostomi</taxon>
        <taxon>Actinopterygii</taxon>
        <taxon>Neopterygii</taxon>
        <taxon>Teleostei</taxon>
        <taxon>Neoteleostei</taxon>
        <taxon>Acanthomorphata</taxon>
        <taxon>Eupercaria</taxon>
        <taxon>Tetraodontiformes</taxon>
        <taxon>Tetradontoidea</taxon>
        <taxon>Tetraodontidae</taxon>
        <taxon>Tetraodon</taxon>
    </lineage>
</organism>
<sequence>FFPGQEYRMYNTYDVHYYASFALIMLWPKLALSLQYDIAGSVVQQDPTERLYLMNGRCSPVKTKGVVPHDIGDPEDEPWQRVYRDFHLTQDAQYLRDMWPICEMVTESELQFDLDGDGLIENSGYADQTYDGWAASTTTMTAVVTTIPIASCLTSVPATGFCGHPVWETETTRQAFPKEKIQTALKSIFDLNVMSFAGGQMGAVNGMRPEGVPDRSSVQSDEVWIGVVYGLAATMIHEV</sequence>
<evidence type="ECO:0000259" key="1">
    <source>
        <dbReference type="Pfam" id="PF04685"/>
    </source>
</evidence>
<feature type="non-terminal residue" evidence="2">
    <location>
        <position position="239"/>
    </location>
</feature>
<dbReference type="SUPFAM" id="SSF48208">
    <property type="entry name" value="Six-hairpin glycosidases"/>
    <property type="match status" value="1"/>
</dbReference>
<evidence type="ECO:0000313" key="2">
    <source>
        <dbReference type="EMBL" id="CAF89164.1"/>
    </source>
</evidence>
<dbReference type="GO" id="GO:0005975">
    <property type="term" value="P:carbohydrate metabolic process"/>
    <property type="evidence" value="ECO:0007669"/>
    <property type="project" value="InterPro"/>
</dbReference>
<comment type="caution">
    <text evidence="2">The sequence shown here is derived from an EMBL/GenBank/DDBJ whole genome shotgun (WGS) entry which is preliminary data.</text>
</comment>
<proteinExistence type="predicted"/>
<reference evidence="2" key="1">
    <citation type="journal article" date="2004" name="Nature">
        <title>Genome duplication in the teleost fish Tetraodon nigroviridis reveals the early vertebrate proto-karyotype.</title>
        <authorList>
            <person name="Jaillon O."/>
            <person name="Aury J.-M."/>
            <person name="Brunet F."/>
            <person name="Petit J.-L."/>
            <person name="Stange-Thomann N."/>
            <person name="Mauceli E."/>
            <person name="Bouneau L."/>
            <person name="Fischer C."/>
            <person name="Ozouf-Costaz C."/>
            <person name="Bernot A."/>
            <person name="Nicaud S."/>
            <person name="Jaffe D."/>
            <person name="Fisher S."/>
            <person name="Lutfalla G."/>
            <person name="Dossat C."/>
            <person name="Segurens B."/>
            <person name="Dasilva C."/>
            <person name="Salanoubat M."/>
            <person name="Levy M."/>
            <person name="Boudet N."/>
            <person name="Castellano S."/>
            <person name="Anthouard V."/>
            <person name="Jubin C."/>
            <person name="Castelli V."/>
            <person name="Katinka M."/>
            <person name="Vacherie B."/>
            <person name="Biemont C."/>
            <person name="Skalli Z."/>
            <person name="Cattolico L."/>
            <person name="Poulain J."/>
            <person name="De Berardinis V."/>
            <person name="Cruaud C."/>
            <person name="Duprat S."/>
            <person name="Brottier P."/>
            <person name="Coutanceau J.-P."/>
            <person name="Gouzy J."/>
            <person name="Parra G."/>
            <person name="Lardier G."/>
            <person name="Chapple C."/>
            <person name="McKernan K.J."/>
            <person name="McEwan P."/>
            <person name="Bosak S."/>
            <person name="Kellis M."/>
            <person name="Volff J.-N."/>
            <person name="Guigo R."/>
            <person name="Zody M.C."/>
            <person name="Mesirov J."/>
            <person name="Lindblad-Toh K."/>
            <person name="Birren B."/>
            <person name="Nusbaum C."/>
            <person name="Kahn D."/>
            <person name="Robinson-Rechavi M."/>
            <person name="Laudet V."/>
            <person name="Schachter V."/>
            <person name="Quetier F."/>
            <person name="Saurin W."/>
            <person name="Scarpelli C."/>
            <person name="Wincker P."/>
            <person name="Lander E.S."/>
            <person name="Weissenbach J."/>
            <person name="Roest Crollius H."/>
        </authorList>
    </citation>
    <scope>NUCLEOTIDE SEQUENCE [LARGE SCALE GENOMIC DNA]</scope>
</reference>
<accession>Q4TD68</accession>
<feature type="domain" description="Glycosyl-hydrolase family 116 catalytic region" evidence="1">
    <location>
        <begin position="154"/>
        <end position="238"/>
    </location>
</feature>
<protein>
    <submittedName>
        <fullName evidence="2">(spotted green pufferfish) hypothetical protein</fullName>
    </submittedName>
</protein>
<feature type="non-terminal residue" evidence="2">
    <location>
        <position position="1"/>
    </location>
</feature>
<dbReference type="PANTHER" id="PTHR12654">
    <property type="entry name" value="BILE ACID BETA-GLUCOSIDASE-RELATED"/>
    <property type="match status" value="1"/>
</dbReference>
<dbReference type="AlphaFoldDB" id="Q4TD68"/>
<dbReference type="Pfam" id="PF04685">
    <property type="entry name" value="DUF608"/>
    <property type="match status" value="2"/>
</dbReference>
<dbReference type="KEGG" id="tng:GSTEN00002960G001"/>
<name>Q4TD68_TETNG</name>
<reference evidence="2" key="2">
    <citation type="submission" date="2004-02" db="EMBL/GenBank/DDBJ databases">
        <authorList>
            <consortium name="Genoscope"/>
            <consortium name="Whitehead Institute Centre for Genome Research"/>
        </authorList>
    </citation>
    <scope>NUCLEOTIDE SEQUENCE</scope>
</reference>
<feature type="domain" description="Glycosyl-hydrolase family 116 catalytic region" evidence="1">
    <location>
        <begin position="4"/>
        <end position="82"/>
    </location>
</feature>
<dbReference type="InterPro" id="IPR052566">
    <property type="entry name" value="Non-lysos_glucosylceramidase"/>
</dbReference>
<dbReference type="InterPro" id="IPR008928">
    <property type="entry name" value="6-hairpin_glycosidase_sf"/>
</dbReference>
<dbReference type="GO" id="GO:0008422">
    <property type="term" value="F:beta-glucosidase activity"/>
    <property type="evidence" value="ECO:0007669"/>
    <property type="project" value="TreeGrafter"/>
</dbReference>
<dbReference type="GO" id="GO:0007417">
    <property type="term" value="P:central nervous system development"/>
    <property type="evidence" value="ECO:0007669"/>
    <property type="project" value="TreeGrafter"/>
</dbReference>
<dbReference type="EMBL" id="CAAE01006472">
    <property type="protein sequence ID" value="CAF89164.1"/>
    <property type="molecule type" value="Genomic_DNA"/>
</dbReference>
<dbReference type="InterPro" id="IPR006775">
    <property type="entry name" value="GH116_catalytic"/>
</dbReference>
<dbReference type="OrthoDB" id="730489at2759"/>
<dbReference type="PANTHER" id="PTHR12654:SF0">
    <property type="entry name" value="NON-LYSOSOMAL GLUCOSYLCERAMIDASE"/>
    <property type="match status" value="1"/>
</dbReference>